<organism evidence="7 8">
    <name type="scientific">Photobacterium angustum (strain S14 / CCUG 15956)</name>
    <name type="common">Vibrio sp. (strain S14 / CCUG 15956)</name>
    <dbReference type="NCBI Taxonomy" id="314292"/>
    <lineage>
        <taxon>Bacteria</taxon>
        <taxon>Pseudomonadati</taxon>
        <taxon>Pseudomonadota</taxon>
        <taxon>Gammaproteobacteria</taxon>
        <taxon>Vibrionales</taxon>
        <taxon>Vibrionaceae</taxon>
        <taxon>Photobacterium</taxon>
    </lineage>
</organism>
<feature type="domain" description="EamA" evidence="6">
    <location>
        <begin position="7"/>
        <end position="139"/>
    </location>
</feature>
<feature type="transmembrane region" description="Helical" evidence="5">
    <location>
        <begin position="99"/>
        <end position="118"/>
    </location>
</feature>
<dbReference type="HOGENOM" id="CLU_033863_5_3_6"/>
<evidence type="ECO:0000256" key="3">
    <source>
        <dbReference type="ARBA" id="ARBA00022989"/>
    </source>
</evidence>
<comment type="caution">
    <text evidence="7">The sequence shown here is derived from an EMBL/GenBank/DDBJ whole genome shotgun (WGS) entry which is preliminary data.</text>
</comment>
<evidence type="ECO:0000259" key="6">
    <source>
        <dbReference type="Pfam" id="PF00892"/>
    </source>
</evidence>
<reference evidence="7 8" key="1">
    <citation type="journal article" date="2009" name="Proc. Natl. Acad. Sci. U.S.A.">
        <title>The genomic basis of trophic strategy in marine bacteria.</title>
        <authorList>
            <person name="Lauro F.M."/>
            <person name="McDougald D."/>
            <person name="Thomas T."/>
            <person name="Williams T.J."/>
            <person name="Egan S."/>
            <person name="Rice S."/>
            <person name="DeMaere M.Z."/>
            <person name="Ting L."/>
            <person name="Ertan H."/>
            <person name="Johnson J."/>
            <person name="Ferriera S."/>
            <person name="Lapidus A."/>
            <person name="Anderson I."/>
            <person name="Kyrpides N."/>
            <person name="Munk A.C."/>
            <person name="Detter C."/>
            <person name="Han C.S."/>
            <person name="Brown M.V."/>
            <person name="Robb F.T."/>
            <person name="Kjelleberg S."/>
            <person name="Cavicchioli R."/>
        </authorList>
    </citation>
    <scope>NUCLEOTIDE SEQUENCE [LARGE SCALE GENOMIC DNA]</scope>
    <source>
        <strain evidence="7 8">S14</strain>
    </source>
</reference>
<accession>Q1ZME8</accession>
<evidence type="ECO:0000256" key="2">
    <source>
        <dbReference type="ARBA" id="ARBA00022692"/>
    </source>
</evidence>
<keyword evidence="4 5" id="KW-0472">Membrane</keyword>
<dbReference type="GO" id="GO:0016020">
    <property type="term" value="C:membrane"/>
    <property type="evidence" value="ECO:0007669"/>
    <property type="project" value="UniProtKB-SubCell"/>
</dbReference>
<dbReference type="PANTHER" id="PTHR32322:SF14">
    <property type="entry name" value="PROTEIN PAGO"/>
    <property type="match status" value="1"/>
</dbReference>
<keyword evidence="3 5" id="KW-1133">Transmembrane helix</keyword>
<sequence length="297" mass="33032">MNSKLLTVSLFISVCLIWGTTWFAMEEALHSIPPIFATGLRFFISGQVLIILTILFNQPLFFPKGKRKWFLIVAVMYFALPFSLMIYGEQYISSGLASLIFANMPIAVMLISCLFLALRLEKHQIFGLITAVISLCLILSNEMNIDGKDCLIGITCLGFAVAIHAIIYVLVQKYCDGIPVLTYNAMPSFAAAILLFLVSIMFERIHINSFTWESMSAVAYLGVVASVGGIVAYFRLGQVSTPFQASICFLIFPLIAILISCYVSGEVLSKQSLLIMIPLFLGILLTKMPKRFFRTRA</sequence>
<dbReference type="Proteomes" id="UP000001603">
    <property type="component" value="Unassembled WGS sequence"/>
</dbReference>
<evidence type="ECO:0000313" key="8">
    <source>
        <dbReference type="Proteomes" id="UP000001603"/>
    </source>
</evidence>
<dbReference type="Pfam" id="PF00892">
    <property type="entry name" value="EamA"/>
    <property type="match status" value="2"/>
</dbReference>
<dbReference type="EMBL" id="AAOJ01000008">
    <property type="protein sequence ID" value="EAS63292.1"/>
    <property type="molecule type" value="Genomic_DNA"/>
</dbReference>
<comment type="subcellular location">
    <subcellularLocation>
        <location evidence="1">Membrane</location>
        <topology evidence="1">Multi-pass membrane protein</topology>
    </subcellularLocation>
</comment>
<dbReference type="PANTHER" id="PTHR32322">
    <property type="entry name" value="INNER MEMBRANE TRANSPORTER"/>
    <property type="match status" value="1"/>
</dbReference>
<name>Q1ZME8_PHOAS</name>
<dbReference type="SUPFAM" id="SSF103481">
    <property type="entry name" value="Multidrug resistance efflux transporter EmrE"/>
    <property type="match status" value="2"/>
</dbReference>
<dbReference type="InterPro" id="IPR000620">
    <property type="entry name" value="EamA_dom"/>
</dbReference>
<keyword evidence="2 5" id="KW-0812">Transmembrane</keyword>
<evidence type="ECO:0000256" key="4">
    <source>
        <dbReference type="ARBA" id="ARBA00023136"/>
    </source>
</evidence>
<evidence type="ECO:0000313" key="7">
    <source>
        <dbReference type="EMBL" id="EAS63292.1"/>
    </source>
</evidence>
<feature type="transmembrane region" description="Helical" evidence="5">
    <location>
        <begin position="271"/>
        <end position="288"/>
    </location>
</feature>
<feature type="transmembrane region" description="Helical" evidence="5">
    <location>
        <begin position="214"/>
        <end position="234"/>
    </location>
</feature>
<dbReference type="RefSeq" id="WP_005366820.1">
    <property type="nucleotide sequence ID" value="NZ_CH902599.1"/>
</dbReference>
<evidence type="ECO:0000256" key="5">
    <source>
        <dbReference type="SAM" id="Phobius"/>
    </source>
</evidence>
<evidence type="ECO:0000256" key="1">
    <source>
        <dbReference type="ARBA" id="ARBA00004141"/>
    </source>
</evidence>
<feature type="transmembrane region" description="Helical" evidence="5">
    <location>
        <begin position="125"/>
        <end position="145"/>
    </location>
</feature>
<dbReference type="OrthoDB" id="20414at2"/>
<dbReference type="AlphaFoldDB" id="Q1ZME8"/>
<gene>
    <name evidence="7" type="ORF">VAS14_15962</name>
</gene>
<feature type="transmembrane region" description="Helical" evidence="5">
    <location>
        <begin position="246"/>
        <end position="265"/>
    </location>
</feature>
<dbReference type="InterPro" id="IPR050638">
    <property type="entry name" value="AA-Vitamin_Transporters"/>
</dbReference>
<feature type="transmembrane region" description="Helical" evidence="5">
    <location>
        <begin position="183"/>
        <end position="202"/>
    </location>
</feature>
<feature type="transmembrane region" description="Helical" evidence="5">
    <location>
        <begin position="35"/>
        <end position="57"/>
    </location>
</feature>
<dbReference type="eggNOG" id="COG0697">
    <property type="taxonomic scope" value="Bacteria"/>
</dbReference>
<feature type="domain" description="EamA" evidence="6">
    <location>
        <begin position="152"/>
        <end position="286"/>
    </location>
</feature>
<feature type="transmembrane region" description="Helical" evidence="5">
    <location>
        <begin position="151"/>
        <end position="171"/>
    </location>
</feature>
<protein>
    <recommendedName>
        <fullName evidence="6">EamA domain-containing protein</fullName>
    </recommendedName>
</protein>
<proteinExistence type="predicted"/>
<feature type="transmembrane region" description="Helical" evidence="5">
    <location>
        <begin position="69"/>
        <end position="87"/>
    </location>
</feature>
<dbReference type="InterPro" id="IPR037185">
    <property type="entry name" value="EmrE-like"/>
</dbReference>